<dbReference type="Proteomes" id="UP000828048">
    <property type="component" value="Chromosome 7"/>
</dbReference>
<accession>A0ACB7Y7M6</accession>
<reference evidence="1 2" key="1">
    <citation type="journal article" date="2021" name="Hortic Res">
        <title>High-quality reference genome and annotation aids understanding of berry development for evergreen blueberry (Vaccinium darrowii).</title>
        <authorList>
            <person name="Yu J."/>
            <person name="Hulse-Kemp A.M."/>
            <person name="Babiker E."/>
            <person name="Staton M."/>
        </authorList>
    </citation>
    <scope>NUCLEOTIDE SEQUENCE [LARGE SCALE GENOMIC DNA]</scope>
    <source>
        <strain evidence="2">cv. NJ 8807/NJ 8810</strain>
        <tissue evidence="1">Young leaf</tissue>
    </source>
</reference>
<sequence>MRLNVRVDHSPGNNIYTLNNASLQRAILRLRDCWSRYQAKNKRLAVDDFLSRKSVYSHSDVNNAYGFNLPTYTKDLWVQADIDGNGVLDYKEFQQQIWNPTWSEQRNEICNEVWEHVNSTEQTIGFSVKNAVLFPTEVEKGLWPEDYSLSDHARLTVVFSPVGMLCRLIS</sequence>
<evidence type="ECO:0000313" key="1">
    <source>
        <dbReference type="EMBL" id="KAH7849282.1"/>
    </source>
</evidence>
<comment type="caution">
    <text evidence="1">The sequence shown here is derived from an EMBL/GenBank/DDBJ whole genome shotgun (WGS) entry which is preliminary data.</text>
</comment>
<evidence type="ECO:0000313" key="2">
    <source>
        <dbReference type="Proteomes" id="UP000828048"/>
    </source>
</evidence>
<dbReference type="EMBL" id="CM037157">
    <property type="protein sequence ID" value="KAH7849282.1"/>
    <property type="molecule type" value="Genomic_DNA"/>
</dbReference>
<gene>
    <name evidence="1" type="ORF">Vadar_015581</name>
</gene>
<proteinExistence type="predicted"/>
<name>A0ACB7Y7M6_9ERIC</name>
<keyword evidence="2" id="KW-1185">Reference proteome</keyword>
<protein>
    <submittedName>
        <fullName evidence="1">Uncharacterized protein</fullName>
    </submittedName>
</protein>
<organism evidence="1 2">
    <name type="scientific">Vaccinium darrowii</name>
    <dbReference type="NCBI Taxonomy" id="229202"/>
    <lineage>
        <taxon>Eukaryota</taxon>
        <taxon>Viridiplantae</taxon>
        <taxon>Streptophyta</taxon>
        <taxon>Embryophyta</taxon>
        <taxon>Tracheophyta</taxon>
        <taxon>Spermatophyta</taxon>
        <taxon>Magnoliopsida</taxon>
        <taxon>eudicotyledons</taxon>
        <taxon>Gunneridae</taxon>
        <taxon>Pentapetalae</taxon>
        <taxon>asterids</taxon>
        <taxon>Ericales</taxon>
        <taxon>Ericaceae</taxon>
        <taxon>Vaccinioideae</taxon>
        <taxon>Vaccinieae</taxon>
        <taxon>Vaccinium</taxon>
    </lineage>
</organism>